<comment type="caution">
    <text evidence="1">The sequence shown here is derived from an EMBL/GenBank/DDBJ whole genome shotgun (WGS) entry which is preliminary data.</text>
</comment>
<dbReference type="AlphaFoldDB" id="A0A4R5M3F5"/>
<dbReference type="RefSeq" id="WP_133197973.1">
    <property type="nucleotide sequence ID" value="NZ_JBHUCW010000029.1"/>
</dbReference>
<organism evidence="1 2">
    <name type="scientific">Paraburkholderia silviterrae</name>
    <dbReference type="NCBI Taxonomy" id="2528715"/>
    <lineage>
        <taxon>Bacteria</taxon>
        <taxon>Pseudomonadati</taxon>
        <taxon>Pseudomonadota</taxon>
        <taxon>Betaproteobacteria</taxon>
        <taxon>Burkholderiales</taxon>
        <taxon>Burkholderiaceae</taxon>
        <taxon>Paraburkholderia</taxon>
    </lineage>
</organism>
<dbReference type="SUPFAM" id="SSF51197">
    <property type="entry name" value="Clavaminate synthase-like"/>
    <property type="match status" value="1"/>
</dbReference>
<dbReference type="InterPro" id="IPR027443">
    <property type="entry name" value="IPNS-like_sf"/>
</dbReference>
<dbReference type="Gene3D" id="2.60.120.330">
    <property type="entry name" value="B-lactam Antibiotic, Isopenicillin N Synthase, Chain"/>
    <property type="match status" value="1"/>
</dbReference>
<gene>
    <name evidence="1" type="ORF">EYW47_27410</name>
</gene>
<protein>
    <recommendedName>
        <fullName evidence="3">Isopenicillin N synthase-like dioxygenase</fullName>
    </recommendedName>
</protein>
<dbReference type="EMBL" id="SMRP01000017">
    <property type="protein sequence ID" value="TDG20220.1"/>
    <property type="molecule type" value="Genomic_DNA"/>
</dbReference>
<name>A0A4R5M3F5_9BURK</name>
<accession>A0A4R5M3F5</accession>
<evidence type="ECO:0008006" key="3">
    <source>
        <dbReference type="Google" id="ProtNLM"/>
    </source>
</evidence>
<evidence type="ECO:0000313" key="1">
    <source>
        <dbReference type="EMBL" id="TDG20220.1"/>
    </source>
</evidence>
<reference evidence="1 2" key="1">
    <citation type="submission" date="2019-03" db="EMBL/GenBank/DDBJ databases">
        <title>Paraburkholderia sp. 4M-K11, isolated from subtropical forest soil.</title>
        <authorList>
            <person name="Gao Z.-H."/>
            <person name="Qiu L.-H."/>
        </authorList>
    </citation>
    <scope>NUCLEOTIDE SEQUENCE [LARGE SCALE GENOMIC DNA]</scope>
    <source>
        <strain evidence="1 2">4M-K11</strain>
    </source>
</reference>
<sequence length="294" mass="34088">MPDTFDELNASSGLIVIDNKVDNTAPWNSWANEIVTRGYAIVSISPGMQEDFQSLQQLAGSIGFRDKEEFSFIERTDGYFPIGYSHIGKENQDRCEIFNYWHRFRAEHERYPFSRSEFYSRIESYEAQVATYGQKIIDEICRRYGYAREIRTRDDSYLQFNHYREDLRLGNYRYLQNKHEDGHLITIIKPNAPGLVLFRGDKECLVDVAKDQAFVIAGSLLTQLSEGEIQPVYHAVLNLTLPTARASIVYNVNILSEAIPSFKQGREIKMYDFANEKHLEFGHAPYVVNRIQAR</sequence>
<dbReference type="Proteomes" id="UP000295722">
    <property type="component" value="Unassembled WGS sequence"/>
</dbReference>
<dbReference type="OrthoDB" id="21825at2"/>
<keyword evidence="2" id="KW-1185">Reference proteome</keyword>
<evidence type="ECO:0000313" key="2">
    <source>
        <dbReference type="Proteomes" id="UP000295722"/>
    </source>
</evidence>
<proteinExistence type="predicted"/>